<reference evidence="2 3" key="1">
    <citation type="journal article" date="2023" name="Int. J. Mol. Sci.">
        <title>De Novo Assembly and Annotation of 11 Diverse Shrub Willow (Salix) Genomes Reveals Novel Gene Organization in Sex-Linked Regions.</title>
        <authorList>
            <person name="Hyden B."/>
            <person name="Feng K."/>
            <person name="Yates T.B."/>
            <person name="Jawdy S."/>
            <person name="Cereghino C."/>
            <person name="Smart L.B."/>
            <person name="Muchero W."/>
        </authorList>
    </citation>
    <scope>NUCLEOTIDE SEQUENCE [LARGE SCALE GENOMIC DNA]</scope>
    <source>
        <tissue evidence="2">Shoot tip</tissue>
    </source>
</reference>
<comment type="caution">
    <text evidence="2">The sequence shown here is derived from an EMBL/GenBank/DDBJ whole genome shotgun (WGS) entry which is preliminary data.</text>
</comment>
<keyword evidence="3" id="KW-1185">Reference proteome</keyword>
<dbReference type="Proteomes" id="UP001162972">
    <property type="component" value="Chromosome 13"/>
</dbReference>
<proteinExistence type="predicted"/>
<evidence type="ECO:0000313" key="3">
    <source>
        <dbReference type="Proteomes" id="UP001162972"/>
    </source>
</evidence>
<name>A0AAD6L1L8_9ROSI</name>
<dbReference type="AlphaFoldDB" id="A0AAD6L1L8"/>
<dbReference type="EMBL" id="JAPFFJ010000002">
    <property type="protein sequence ID" value="KAJ6433548.1"/>
    <property type="molecule type" value="Genomic_DNA"/>
</dbReference>
<sequence length="100" mass="10935">MEAVNVCDDNNDDGGGDNNNENIPPLSVNQTTPFLENVPPAKKTFIRRVRQPLDDITHLFKNSALSSLREGNGSIATASTFVSVSVSNSRKRKAFEEAEE</sequence>
<evidence type="ECO:0000313" key="2">
    <source>
        <dbReference type="EMBL" id="KAJ6433548.1"/>
    </source>
</evidence>
<protein>
    <submittedName>
        <fullName evidence="2">Uncharacterized protein</fullName>
    </submittedName>
</protein>
<gene>
    <name evidence="2" type="ORF">OIU84_017274</name>
</gene>
<organism evidence="2 3">
    <name type="scientific">Salix udensis</name>
    <dbReference type="NCBI Taxonomy" id="889485"/>
    <lineage>
        <taxon>Eukaryota</taxon>
        <taxon>Viridiplantae</taxon>
        <taxon>Streptophyta</taxon>
        <taxon>Embryophyta</taxon>
        <taxon>Tracheophyta</taxon>
        <taxon>Spermatophyta</taxon>
        <taxon>Magnoliopsida</taxon>
        <taxon>eudicotyledons</taxon>
        <taxon>Gunneridae</taxon>
        <taxon>Pentapetalae</taxon>
        <taxon>rosids</taxon>
        <taxon>fabids</taxon>
        <taxon>Malpighiales</taxon>
        <taxon>Salicaceae</taxon>
        <taxon>Saliceae</taxon>
        <taxon>Salix</taxon>
    </lineage>
</organism>
<feature type="region of interest" description="Disordered" evidence="1">
    <location>
        <begin position="1"/>
        <end position="35"/>
    </location>
</feature>
<evidence type="ECO:0000256" key="1">
    <source>
        <dbReference type="SAM" id="MobiDB-lite"/>
    </source>
</evidence>
<accession>A0AAD6L1L8</accession>